<dbReference type="Pfam" id="PF19054">
    <property type="entry name" value="DUF5753"/>
    <property type="match status" value="1"/>
</dbReference>
<organism evidence="2 3">
    <name type="scientific">Kitasatospora acidiphila</name>
    <dbReference type="NCBI Taxonomy" id="2567942"/>
    <lineage>
        <taxon>Bacteria</taxon>
        <taxon>Bacillati</taxon>
        <taxon>Actinomycetota</taxon>
        <taxon>Actinomycetes</taxon>
        <taxon>Kitasatosporales</taxon>
        <taxon>Streptomycetaceae</taxon>
        <taxon>Kitasatospora</taxon>
    </lineage>
</organism>
<name>A0A540W1R5_9ACTN</name>
<evidence type="ECO:0000259" key="1">
    <source>
        <dbReference type="PROSITE" id="PS50943"/>
    </source>
</evidence>
<dbReference type="GO" id="GO:0003677">
    <property type="term" value="F:DNA binding"/>
    <property type="evidence" value="ECO:0007669"/>
    <property type="project" value="InterPro"/>
</dbReference>
<reference evidence="2 3" key="1">
    <citation type="submission" date="2019-06" db="EMBL/GenBank/DDBJ databases">
        <title>Description of Kitasatospora acidophila sp. nov. isolated from pine grove soil, and reclassification of Streptomyces novaecaesareae to Kitasatospora novaeceasareae comb. nov.</title>
        <authorList>
            <person name="Kim M.J."/>
        </authorList>
    </citation>
    <scope>NUCLEOTIDE SEQUENCE [LARGE SCALE GENOMIC DNA]</scope>
    <source>
        <strain evidence="2 3">MMS16-CNU292</strain>
    </source>
</reference>
<dbReference type="EMBL" id="VIGB01000003">
    <property type="protein sequence ID" value="TQF02956.1"/>
    <property type="molecule type" value="Genomic_DNA"/>
</dbReference>
<dbReference type="AlphaFoldDB" id="A0A540W1R5"/>
<comment type="caution">
    <text evidence="2">The sequence shown here is derived from an EMBL/GenBank/DDBJ whole genome shotgun (WGS) entry which is preliminary data.</text>
</comment>
<dbReference type="InterPro" id="IPR010982">
    <property type="entry name" value="Lambda_DNA-bd_dom_sf"/>
</dbReference>
<dbReference type="CDD" id="cd00093">
    <property type="entry name" value="HTH_XRE"/>
    <property type="match status" value="1"/>
</dbReference>
<evidence type="ECO:0000313" key="2">
    <source>
        <dbReference type="EMBL" id="TQF02956.1"/>
    </source>
</evidence>
<protein>
    <submittedName>
        <fullName evidence="2">Helix-turn-helix transcriptional regulator</fullName>
    </submittedName>
</protein>
<dbReference type="Proteomes" id="UP000319103">
    <property type="component" value="Unassembled WGS sequence"/>
</dbReference>
<dbReference type="PROSITE" id="PS50943">
    <property type="entry name" value="HTH_CROC1"/>
    <property type="match status" value="1"/>
</dbReference>
<dbReference type="SUPFAM" id="SSF47413">
    <property type="entry name" value="lambda repressor-like DNA-binding domains"/>
    <property type="match status" value="1"/>
</dbReference>
<dbReference type="SMART" id="SM00530">
    <property type="entry name" value="HTH_XRE"/>
    <property type="match status" value="1"/>
</dbReference>
<evidence type="ECO:0000313" key="3">
    <source>
        <dbReference type="Proteomes" id="UP000319103"/>
    </source>
</evidence>
<feature type="domain" description="HTH cro/C1-type" evidence="1">
    <location>
        <begin position="18"/>
        <end position="73"/>
    </location>
</feature>
<proteinExistence type="predicted"/>
<dbReference type="InterPro" id="IPR001387">
    <property type="entry name" value="Cro/C1-type_HTH"/>
</dbReference>
<dbReference type="InterPro" id="IPR043917">
    <property type="entry name" value="DUF5753"/>
</dbReference>
<gene>
    <name evidence="2" type="ORF">E6W39_12670</name>
</gene>
<sequence length="287" mass="31785">MPGRHNPTLSQRRLGTELRRMREHAGIGGSQLARQLGVASAYVTQMENGKTNISVDRLLTIAAACKCVNRPLIEALADLAATPGKGWWEEYRGVLPTDFLEVAEMEAHAHKLYTWATTYVPGLQQTSEYASAMFARVTPPLPRHDIDARTSFRVQRQRAIRANGTPYVSFIHEAALRMQFGGPEVLAAQLDSLIEESEVEGISVRVVPFDMDTFPGSGENVMFADAVVPELATLEMDTALGVLFFDAPADLASHRATFTRLGSVALSDDESRRFIRSIRDEMKSKYE</sequence>
<dbReference type="OrthoDB" id="3462393at2"/>
<accession>A0A540W1R5</accession>
<dbReference type="Gene3D" id="1.10.260.40">
    <property type="entry name" value="lambda repressor-like DNA-binding domains"/>
    <property type="match status" value="1"/>
</dbReference>
<dbReference type="Pfam" id="PF13560">
    <property type="entry name" value="HTH_31"/>
    <property type="match status" value="1"/>
</dbReference>
<keyword evidence="3" id="KW-1185">Reference proteome</keyword>
<dbReference type="RefSeq" id="WP_141633639.1">
    <property type="nucleotide sequence ID" value="NZ_VIGB01000003.1"/>
</dbReference>